<keyword evidence="6" id="KW-0472">Membrane</keyword>
<dbReference type="InterPro" id="IPR008966">
    <property type="entry name" value="Adhesion_dom_sf"/>
</dbReference>
<dbReference type="EMBL" id="JAVDYF010000001">
    <property type="protein sequence ID" value="MDR7353999.1"/>
    <property type="molecule type" value="Genomic_DNA"/>
</dbReference>
<proteinExistence type="predicted"/>
<dbReference type="SUPFAM" id="SSF49401">
    <property type="entry name" value="Bacterial adhesins"/>
    <property type="match status" value="1"/>
</dbReference>
<evidence type="ECO:0000259" key="7">
    <source>
        <dbReference type="Pfam" id="PF17961"/>
    </source>
</evidence>
<protein>
    <submittedName>
        <fullName evidence="9">Uncharacterized protein</fullName>
    </submittedName>
</protein>
<evidence type="ECO:0000259" key="8">
    <source>
        <dbReference type="Pfam" id="PF19407"/>
    </source>
</evidence>
<organism evidence="9 10">
    <name type="scientific">Corynebacterium felinum</name>
    <dbReference type="NCBI Taxonomy" id="131318"/>
    <lineage>
        <taxon>Bacteria</taxon>
        <taxon>Bacillati</taxon>
        <taxon>Actinomycetota</taxon>
        <taxon>Actinomycetes</taxon>
        <taxon>Mycobacteriales</taxon>
        <taxon>Corynebacteriaceae</taxon>
        <taxon>Corynebacterium</taxon>
    </lineage>
</organism>
<feature type="domain" description="DUF5979" evidence="8">
    <location>
        <begin position="597"/>
        <end position="695"/>
    </location>
</feature>
<evidence type="ECO:0000256" key="1">
    <source>
        <dbReference type="ARBA" id="ARBA00004168"/>
    </source>
</evidence>
<feature type="transmembrane region" description="Helical" evidence="6">
    <location>
        <begin position="886"/>
        <end position="905"/>
    </location>
</feature>
<evidence type="ECO:0000313" key="9">
    <source>
        <dbReference type="EMBL" id="MDR7353999.1"/>
    </source>
</evidence>
<reference evidence="9 10" key="1">
    <citation type="submission" date="2023-07" db="EMBL/GenBank/DDBJ databases">
        <title>Sequencing the genomes of 1000 actinobacteria strains.</title>
        <authorList>
            <person name="Klenk H.-P."/>
        </authorList>
    </citation>
    <scope>NUCLEOTIDE SEQUENCE [LARGE SCALE GENOMIC DNA]</scope>
    <source>
        <strain evidence="9 10">DSM 44508</strain>
    </source>
</reference>
<evidence type="ECO:0000256" key="2">
    <source>
        <dbReference type="ARBA" id="ARBA00022512"/>
    </source>
</evidence>
<keyword evidence="10" id="KW-1185">Reference proteome</keyword>
<gene>
    <name evidence="9" type="ORF">J2S37_000537</name>
</gene>
<evidence type="ECO:0000256" key="3">
    <source>
        <dbReference type="ARBA" id="ARBA00022525"/>
    </source>
</evidence>
<dbReference type="InterPro" id="IPR041171">
    <property type="entry name" value="SDR_Ig"/>
</dbReference>
<feature type="domain" description="DUF5979" evidence="8">
    <location>
        <begin position="373"/>
        <end position="475"/>
    </location>
</feature>
<keyword evidence="2" id="KW-0134">Cell wall</keyword>
<comment type="subcellular location">
    <subcellularLocation>
        <location evidence="1">Secreted</location>
        <location evidence="1">Cell wall</location>
        <topology evidence="1">Peptidoglycan-anchor</topology>
    </subcellularLocation>
</comment>
<dbReference type="Pfam" id="PF17961">
    <property type="entry name" value="Big_8"/>
    <property type="match status" value="1"/>
</dbReference>
<dbReference type="RefSeq" id="WP_277105145.1">
    <property type="nucleotide sequence ID" value="NZ_BAAAJS010000017.1"/>
</dbReference>
<feature type="domain" description="SDR-like Ig" evidence="7">
    <location>
        <begin position="81"/>
        <end position="165"/>
    </location>
</feature>
<dbReference type="InterPro" id="IPR046022">
    <property type="entry name" value="DUF5979"/>
</dbReference>
<dbReference type="Gene3D" id="2.60.40.1140">
    <property type="entry name" value="Collagen-binding surface protein Cna, B-type domain"/>
    <property type="match status" value="1"/>
</dbReference>
<feature type="domain" description="DUF5979" evidence="8">
    <location>
        <begin position="487"/>
        <end position="585"/>
    </location>
</feature>
<comment type="caution">
    <text evidence="9">The sequence shown here is derived from an EMBL/GenBank/DDBJ whole genome shotgun (WGS) entry which is preliminary data.</text>
</comment>
<feature type="transmembrane region" description="Helical" evidence="6">
    <location>
        <begin position="816"/>
        <end position="832"/>
    </location>
</feature>
<dbReference type="InterPro" id="IPR011252">
    <property type="entry name" value="Fibrogen-bd_dom1"/>
</dbReference>
<keyword evidence="3" id="KW-0964">Secreted</keyword>
<sequence>MGSSDPCIRSGARGVLAALCGRGALALVVALSLMLSGIIVVSVAPVAAAAECKGGDWSNLKWVDSSAIEGDAFVKKGGIANLTFDWKTKPGTQTADILEFVLPDELESATGGTFPLIDASRNLVVAQATWEGKKLVIKMGDFVDSKFNAGGTANVAVRWDRNHVQGGFDGAMQFGGCGTGSLKGQYGIDGPGGTSHDTIKQGQYTGFRMSAGGYESTWQIGISGNTNGGRAFTVVDEVPAGSTFVCDADQNDGQSPVMIYTLIDGRQNAHVIYDRDGHPSGGEYGVKNLPAGTVAPGPNFHVTCTDKKVTASFPRGVYANSSPTLQLRTVSKTRPEPGSIIKNVAVVNGKEYEGDAAVPYQGGEGYGENGGFTVLKTALGVGPDHEFTFRYECTPKPGVDAKPAKGTFTLKSTKDFHLGMLDKGLVCDVTEDVKVIDGVSPVTTWKLNGKPVDRVSFETRAGTEASVQVAATNFYQKPPAPPKLGTFAIKKVLKGSESESFKDTQFSFDYNCESPRGIITKGNTSVTGAGTVTVDKVPLGSTCTVVEKDVAKKEGVTWAHTVAPEEGVMVIDGVVNAITVTNTFERTPEPEPELGKFSIKKVLAGGVAERYGETDFVFDYTCVDTAGKSTKNTTTITGQGEKVIDNIPVGSTCTVVEKDVPAEEGITWTHTVEPTAGVRIDKDAHPVVTVTNTFERTPEPEPELGTFTVRKHIDGNLGHEYKDQKFDFSYTCGEKNGAFSITGAGTYTVENIPLGVTCTVEEDAVETGHEANWSHTVEPAAGVRIEKDANPTVVVTNTFSGDAAVMPKEPEFDWRWVYVLVPIIAIGIGWVVKNFTPKPRGEWAATSSKPPAPRPEDKAKVATVAKNAEVKAAEPKLANTGVSVRGVMLLALMSIIAALAVLIVARRRAL</sequence>
<evidence type="ECO:0000256" key="4">
    <source>
        <dbReference type="ARBA" id="ARBA00022729"/>
    </source>
</evidence>
<dbReference type="Pfam" id="PF19407">
    <property type="entry name" value="DUF5979"/>
    <property type="match status" value="4"/>
</dbReference>
<keyword evidence="6" id="KW-1133">Transmembrane helix</keyword>
<evidence type="ECO:0000256" key="6">
    <source>
        <dbReference type="SAM" id="Phobius"/>
    </source>
</evidence>
<feature type="transmembrane region" description="Helical" evidence="6">
    <location>
        <begin position="24"/>
        <end position="50"/>
    </location>
</feature>
<name>A0ABU2B7J9_9CORY</name>
<accession>A0ABU2B7J9</accession>
<feature type="domain" description="DUF5979" evidence="8">
    <location>
        <begin position="707"/>
        <end position="799"/>
    </location>
</feature>
<keyword evidence="6" id="KW-0812">Transmembrane</keyword>
<dbReference type="Gene3D" id="2.60.40.1280">
    <property type="match status" value="1"/>
</dbReference>
<keyword evidence="4" id="KW-0732">Signal</keyword>
<dbReference type="Proteomes" id="UP001183619">
    <property type="component" value="Unassembled WGS sequence"/>
</dbReference>
<evidence type="ECO:0000256" key="5">
    <source>
        <dbReference type="ARBA" id="ARBA00023088"/>
    </source>
</evidence>
<evidence type="ECO:0000313" key="10">
    <source>
        <dbReference type="Proteomes" id="UP001183619"/>
    </source>
</evidence>
<keyword evidence="5" id="KW-0572">Peptidoglycan-anchor</keyword>